<gene>
    <name evidence="2" type="ORF">IU514_09150</name>
</gene>
<organism evidence="2 3">
    <name type="scientific">Lysobacter niastensis</name>
    <dbReference type="NCBI Taxonomy" id="380629"/>
    <lineage>
        <taxon>Bacteria</taxon>
        <taxon>Pseudomonadati</taxon>
        <taxon>Pseudomonadota</taxon>
        <taxon>Gammaproteobacteria</taxon>
        <taxon>Lysobacterales</taxon>
        <taxon>Lysobacteraceae</taxon>
        <taxon>Lysobacter</taxon>
    </lineage>
</organism>
<proteinExistence type="predicted"/>
<dbReference type="RefSeq" id="WP_194930781.1">
    <property type="nucleotide sequence ID" value="NZ_JADLZT010000004.1"/>
</dbReference>
<protein>
    <recommendedName>
        <fullName evidence="4">ABC transporter permease</fullName>
    </recommendedName>
</protein>
<evidence type="ECO:0000313" key="2">
    <source>
        <dbReference type="EMBL" id="MBF6024198.1"/>
    </source>
</evidence>
<sequence length="62" mass="6475">MTQRSNHTQTAMTRPHGQAVALRAASMDASLLTLITLAPLAAALILVLVLITGHSSAEYGFA</sequence>
<evidence type="ECO:0008006" key="4">
    <source>
        <dbReference type="Google" id="ProtNLM"/>
    </source>
</evidence>
<keyword evidence="1" id="KW-0472">Membrane</keyword>
<evidence type="ECO:0000256" key="1">
    <source>
        <dbReference type="SAM" id="Phobius"/>
    </source>
</evidence>
<comment type="caution">
    <text evidence="2">The sequence shown here is derived from an EMBL/GenBank/DDBJ whole genome shotgun (WGS) entry which is preliminary data.</text>
</comment>
<accession>A0ABS0B7I2</accession>
<dbReference type="Proteomes" id="UP001429984">
    <property type="component" value="Unassembled WGS sequence"/>
</dbReference>
<reference evidence="2 3" key="1">
    <citation type="submission" date="2020-11" db="EMBL/GenBank/DDBJ databases">
        <title>Draft Genome Sequence and Secondary Metabolite Biosynthetic Potential of the Lysobacter niastensis Type strain DSM 18481.</title>
        <authorList>
            <person name="Turrini P."/>
            <person name="Artuso I."/>
            <person name="Tescari M."/>
            <person name="Lugli G.A."/>
            <person name="Frangipani E."/>
            <person name="Ventura M."/>
            <person name="Visca P."/>
        </authorList>
    </citation>
    <scope>NUCLEOTIDE SEQUENCE [LARGE SCALE GENOMIC DNA]</scope>
    <source>
        <strain evidence="2 3">DSM 18481</strain>
    </source>
</reference>
<keyword evidence="1" id="KW-0812">Transmembrane</keyword>
<keyword evidence="1" id="KW-1133">Transmembrane helix</keyword>
<name>A0ABS0B7I2_9GAMM</name>
<feature type="transmembrane region" description="Helical" evidence="1">
    <location>
        <begin position="31"/>
        <end position="51"/>
    </location>
</feature>
<evidence type="ECO:0000313" key="3">
    <source>
        <dbReference type="Proteomes" id="UP001429984"/>
    </source>
</evidence>
<keyword evidence="3" id="KW-1185">Reference proteome</keyword>
<dbReference type="EMBL" id="JADLZT010000004">
    <property type="protein sequence ID" value="MBF6024198.1"/>
    <property type="molecule type" value="Genomic_DNA"/>
</dbReference>